<sequence length="364" mass="41539">MGTSRNSEPEARPPSFFKTIRYPSAPHLCLPNAFVRRHFDKIPKNPKLVTETGEHSWRVEFKKIGEDYCFANGWEKLAQDMQLCLKDIAVFWLIDPSTFKVMFLGHNGWEKDLQFDKTNFAVDDDDDVDDDEVMPAKILRFTKVYCWKTYKYAMSLPISFVKAAGLERTESIKLKDHEGKEWTMKILAERYARTKYSLSAGWAVFRRHHKLTDGDVCKFTFNKNEGILNLAKLVKKERPIKQETPMDEVDRNRGSRSCYGGGNGKNQDDWWWVAEKRGGGGGGVKVKDEYESGPEAEVGGRKGGQSLLKSFAKVRIEDGLDRKRGVLALAAEKPKPKPKPSSRGDGVEVQSDQGEFKSRHVIYF</sequence>
<keyword evidence="5" id="KW-0539">Nucleus</keyword>
<feature type="domain" description="TF-B3" evidence="7">
    <location>
        <begin position="139"/>
        <end position="236"/>
    </location>
</feature>
<keyword evidence="3" id="KW-0238">DNA-binding</keyword>
<protein>
    <recommendedName>
        <fullName evidence="7">TF-B3 domain-containing protein</fullName>
    </recommendedName>
</protein>
<keyword evidence="4" id="KW-0804">Transcription</keyword>
<dbReference type="InterPro" id="IPR015300">
    <property type="entry name" value="DNA-bd_pseudobarrel_sf"/>
</dbReference>
<dbReference type="CDD" id="cd10017">
    <property type="entry name" value="B3_DNA"/>
    <property type="match status" value="2"/>
</dbReference>
<keyword evidence="9" id="KW-1185">Reference proteome</keyword>
<dbReference type="InterPro" id="IPR050655">
    <property type="entry name" value="Plant_B3_domain"/>
</dbReference>
<comment type="subcellular location">
    <subcellularLocation>
        <location evidence="1">Nucleus</location>
    </subcellularLocation>
</comment>
<dbReference type="AlphaFoldDB" id="A0AAP0GKT0"/>
<dbReference type="PANTHER" id="PTHR31920">
    <property type="entry name" value="B3 DOMAIN-CONTAINING"/>
    <property type="match status" value="1"/>
</dbReference>
<feature type="region of interest" description="Disordered" evidence="6">
    <location>
        <begin position="328"/>
        <end position="364"/>
    </location>
</feature>
<evidence type="ECO:0000256" key="3">
    <source>
        <dbReference type="ARBA" id="ARBA00023125"/>
    </source>
</evidence>
<evidence type="ECO:0000256" key="6">
    <source>
        <dbReference type="SAM" id="MobiDB-lite"/>
    </source>
</evidence>
<evidence type="ECO:0000313" key="9">
    <source>
        <dbReference type="Proteomes" id="UP001408789"/>
    </source>
</evidence>
<gene>
    <name evidence="8" type="ORF">SSX86_028765</name>
</gene>
<feature type="domain" description="TF-B3" evidence="7">
    <location>
        <begin position="13"/>
        <end position="107"/>
    </location>
</feature>
<dbReference type="Gene3D" id="2.40.330.10">
    <property type="entry name" value="DNA-binding pseudobarrel domain"/>
    <property type="match status" value="2"/>
</dbReference>
<dbReference type="SMART" id="SM01019">
    <property type="entry name" value="B3"/>
    <property type="match status" value="2"/>
</dbReference>
<dbReference type="PANTHER" id="PTHR31920:SF101">
    <property type="entry name" value="DNA-BINDING PSEUDOBARREL DOMAIN-CONTAINING PROTEIN-RELATED"/>
    <property type="match status" value="1"/>
</dbReference>
<proteinExistence type="predicted"/>
<accession>A0AAP0GKT0</accession>
<comment type="caution">
    <text evidence="8">The sequence shown here is derived from an EMBL/GenBank/DDBJ whole genome shotgun (WGS) entry which is preliminary data.</text>
</comment>
<dbReference type="SUPFAM" id="SSF101936">
    <property type="entry name" value="DNA-binding pseudobarrel domain"/>
    <property type="match status" value="2"/>
</dbReference>
<organism evidence="8 9">
    <name type="scientific">Deinandra increscens subsp. villosa</name>
    <dbReference type="NCBI Taxonomy" id="3103831"/>
    <lineage>
        <taxon>Eukaryota</taxon>
        <taxon>Viridiplantae</taxon>
        <taxon>Streptophyta</taxon>
        <taxon>Embryophyta</taxon>
        <taxon>Tracheophyta</taxon>
        <taxon>Spermatophyta</taxon>
        <taxon>Magnoliopsida</taxon>
        <taxon>eudicotyledons</taxon>
        <taxon>Gunneridae</taxon>
        <taxon>Pentapetalae</taxon>
        <taxon>asterids</taxon>
        <taxon>campanulids</taxon>
        <taxon>Asterales</taxon>
        <taxon>Asteraceae</taxon>
        <taxon>Asteroideae</taxon>
        <taxon>Heliantheae alliance</taxon>
        <taxon>Madieae</taxon>
        <taxon>Madiinae</taxon>
        <taxon>Deinandra</taxon>
    </lineage>
</organism>
<dbReference type="EMBL" id="JBCNJP010000027">
    <property type="protein sequence ID" value="KAK9052137.1"/>
    <property type="molecule type" value="Genomic_DNA"/>
</dbReference>
<dbReference type="PROSITE" id="PS50863">
    <property type="entry name" value="B3"/>
    <property type="match status" value="2"/>
</dbReference>
<evidence type="ECO:0000256" key="1">
    <source>
        <dbReference type="ARBA" id="ARBA00004123"/>
    </source>
</evidence>
<evidence type="ECO:0000313" key="8">
    <source>
        <dbReference type="EMBL" id="KAK9052137.1"/>
    </source>
</evidence>
<evidence type="ECO:0000259" key="7">
    <source>
        <dbReference type="PROSITE" id="PS50863"/>
    </source>
</evidence>
<keyword evidence="2" id="KW-0805">Transcription regulation</keyword>
<evidence type="ECO:0000256" key="2">
    <source>
        <dbReference type="ARBA" id="ARBA00023015"/>
    </source>
</evidence>
<dbReference type="InterPro" id="IPR003340">
    <property type="entry name" value="B3_DNA-bd"/>
</dbReference>
<evidence type="ECO:0000256" key="4">
    <source>
        <dbReference type="ARBA" id="ARBA00023163"/>
    </source>
</evidence>
<name>A0AAP0GKT0_9ASTR</name>
<reference evidence="8 9" key="1">
    <citation type="submission" date="2024-04" db="EMBL/GenBank/DDBJ databases">
        <title>The reference genome of an endangered Asteraceae, Deinandra increscens subsp. villosa, native to the Central Coast of California.</title>
        <authorList>
            <person name="Guilliams M."/>
            <person name="Hasenstab-Lehman K."/>
            <person name="Meyer R."/>
            <person name="Mcevoy S."/>
        </authorList>
    </citation>
    <scope>NUCLEOTIDE SEQUENCE [LARGE SCALE GENOMIC DNA]</scope>
    <source>
        <tissue evidence="8">Leaf</tissue>
    </source>
</reference>
<dbReference type="Proteomes" id="UP001408789">
    <property type="component" value="Unassembled WGS sequence"/>
</dbReference>
<dbReference type="Pfam" id="PF02362">
    <property type="entry name" value="B3"/>
    <property type="match status" value="2"/>
</dbReference>
<dbReference type="GO" id="GO:0005634">
    <property type="term" value="C:nucleus"/>
    <property type="evidence" value="ECO:0007669"/>
    <property type="project" value="UniProtKB-SubCell"/>
</dbReference>
<evidence type="ECO:0000256" key="5">
    <source>
        <dbReference type="ARBA" id="ARBA00023242"/>
    </source>
</evidence>
<dbReference type="GO" id="GO:0003677">
    <property type="term" value="F:DNA binding"/>
    <property type="evidence" value="ECO:0007669"/>
    <property type="project" value="UniProtKB-KW"/>
</dbReference>